<dbReference type="Proteomes" id="UP000024635">
    <property type="component" value="Unassembled WGS sequence"/>
</dbReference>
<comment type="caution">
    <text evidence="1">The sequence shown here is derived from an EMBL/GenBank/DDBJ whole genome shotgun (WGS) entry which is preliminary data.</text>
</comment>
<organism evidence="1 2">
    <name type="scientific">Ancylostoma ceylanicum</name>
    <dbReference type="NCBI Taxonomy" id="53326"/>
    <lineage>
        <taxon>Eukaryota</taxon>
        <taxon>Metazoa</taxon>
        <taxon>Ecdysozoa</taxon>
        <taxon>Nematoda</taxon>
        <taxon>Chromadorea</taxon>
        <taxon>Rhabditida</taxon>
        <taxon>Rhabditina</taxon>
        <taxon>Rhabditomorpha</taxon>
        <taxon>Strongyloidea</taxon>
        <taxon>Ancylostomatidae</taxon>
        <taxon>Ancylostomatinae</taxon>
        <taxon>Ancylostoma</taxon>
    </lineage>
</organism>
<dbReference type="EMBL" id="JARK01001350">
    <property type="protein sequence ID" value="EYC23920.1"/>
    <property type="molecule type" value="Genomic_DNA"/>
</dbReference>
<protein>
    <submittedName>
        <fullName evidence="1">Uncharacterized protein</fullName>
    </submittedName>
</protein>
<evidence type="ECO:0000313" key="1">
    <source>
        <dbReference type="EMBL" id="EYC23920.1"/>
    </source>
</evidence>
<reference evidence="2" key="1">
    <citation type="journal article" date="2015" name="Nat. Genet.">
        <title>The genome and transcriptome of the zoonotic hookworm Ancylostoma ceylanicum identify infection-specific gene families.</title>
        <authorList>
            <person name="Schwarz E.M."/>
            <person name="Hu Y."/>
            <person name="Antoshechkin I."/>
            <person name="Miller M.M."/>
            <person name="Sternberg P.W."/>
            <person name="Aroian R.V."/>
        </authorList>
    </citation>
    <scope>NUCLEOTIDE SEQUENCE</scope>
    <source>
        <strain evidence="2">HY135</strain>
    </source>
</reference>
<proteinExistence type="predicted"/>
<sequence>MILSEPLFGNNIHRIPVAVNYFRKSQRFARKRLKCSEAHFRHPNFHQNLLSKAGSNFDNFHGEQMSSHEVL</sequence>
<keyword evidence="2" id="KW-1185">Reference proteome</keyword>
<evidence type="ECO:0000313" key="2">
    <source>
        <dbReference type="Proteomes" id="UP000024635"/>
    </source>
</evidence>
<dbReference type="AlphaFoldDB" id="A0A016V904"/>
<name>A0A016V904_9BILA</name>
<accession>A0A016V904</accession>
<gene>
    <name evidence="1" type="primary">Acey_s0014.g2215</name>
    <name evidence="1" type="ORF">Y032_0014g2215</name>
</gene>